<sequence>MGCFSSKDDGAHTRQTSERSQTVYNESLDGPPDFGLGDLYEVIKMLGEGGSGQTWLCRGQNSKLVAIKFMKRPIPKIVLPMLMYEIKIQAELGDGHCNLVSCQEVMLTRTHLAIVMEYASGGNLTAYVTDRWDTSEERNGLFLTEDEARYFFRQYISAVEYLHKNHVAHRDLKLDNIVLDGHKPPRIKVCDFGFAKNWDEEENMYTQIGTPVYMSPQLISSKNGKKGYNAVKADLWACGVLLFVMLLGMFPYDHTEHPDPNSSDAHVEVWLQQVKCCWREVPAVSENAKKLSSDCVDLLDKMFERDENKRVSIPEIKQHRWYRKSVPPVFQKTLEELAEMQAKKDFLVKAAAFNKSSQRDQDLHKLLEDSGSMGSSSEVSRIDLTKAAASQQDLSSIANGLPMFSEQSMVSISAQEIVLTRDVAVLKELQEQNSGLDPNQIELTNEIQPCVHKEGHIPQNGTSKAIACNDL</sequence>
<dbReference type="GO" id="GO:0010506">
    <property type="term" value="P:regulation of autophagy"/>
    <property type="evidence" value="ECO:0007669"/>
    <property type="project" value="InterPro"/>
</dbReference>
<dbReference type="SUPFAM" id="SSF56112">
    <property type="entry name" value="Protein kinase-like (PK-like)"/>
    <property type="match status" value="1"/>
</dbReference>
<dbReference type="InterPro" id="IPR045269">
    <property type="entry name" value="Atg1-like"/>
</dbReference>
<keyword evidence="2 5" id="KW-0547">Nucleotide-binding</keyword>
<keyword evidence="6" id="KW-0723">Serine/threonine-protein kinase</keyword>
<evidence type="ECO:0000256" key="3">
    <source>
        <dbReference type="ARBA" id="ARBA00022777"/>
    </source>
</evidence>
<dbReference type="Proteomes" id="UP000232323">
    <property type="component" value="Unassembled WGS sequence"/>
</dbReference>
<dbReference type="GO" id="GO:0005524">
    <property type="term" value="F:ATP binding"/>
    <property type="evidence" value="ECO:0007669"/>
    <property type="project" value="UniProtKB-UniRule"/>
</dbReference>
<dbReference type="PROSITE" id="PS00107">
    <property type="entry name" value="PROTEIN_KINASE_ATP"/>
    <property type="match status" value="1"/>
</dbReference>
<dbReference type="InterPro" id="IPR011009">
    <property type="entry name" value="Kinase-like_dom_sf"/>
</dbReference>
<dbReference type="STRING" id="1157962.A0A250XLM5"/>
<dbReference type="PANTHER" id="PTHR24348">
    <property type="entry name" value="SERINE/THREONINE-PROTEIN KINASE UNC-51-RELATED"/>
    <property type="match status" value="1"/>
</dbReference>
<evidence type="ECO:0000259" key="8">
    <source>
        <dbReference type="PROSITE" id="PS50011"/>
    </source>
</evidence>
<feature type="region of interest" description="Disordered" evidence="7">
    <location>
        <begin position="1"/>
        <end position="30"/>
    </location>
</feature>
<dbReference type="InterPro" id="IPR008271">
    <property type="entry name" value="Ser/Thr_kinase_AS"/>
</dbReference>
<dbReference type="Gene3D" id="1.10.510.10">
    <property type="entry name" value="Transferase(Phosphotransferase) domain 1"/>
    <property type="match status" value="1"/>
</dbReference>
<reference evidence="9 10" key="1">
    <citation type="submission" date="2017-08" db="EMBL/GenBank/DDBJ databases">
        <title>Acidophilic green algal genome provides insights into adaptation to an acidic environment.</title>
        <authorList>
            <person name="Hirooka S."/>
            <person name="Hirose Y."/>
            <person name="Kanesaki Y."/>
            <person name="Higuchi S."/>
            <person name="Fujiwara T."/>
            <person name="Onuma R."/>
            <person name="Era A."/>
            <person name="Ohbayashi R."/>
            <person name="Uzuka A."/>
            <person name="Nozaki H."/>
            <person name="Yoshikawa H."/>
            <person name="Miyagishima S.Y."/>
        </authorList>
    </citation>
    <scope>NUCLEOTIDE SEQUENCE [LARGE SCALE GENOMIC DNA]</scope>
    <source>
        <strain evidence="9 10">NIES-2499</strain>
    </source>
</reference>
<dbReference type="InterPro" id="IPR017441">
    <property type="entry name" value="Protein_kinase_ATP_BS"/>
</dbReference>
<evidence type="ECO:0000256" key="4">
    <source>
        <dbReference type="ARBA" id="ARBA00022840"/>
    </source>
</evidence>
<evidence type="ECO:0000256" key="7">
    <source>
        <dbReference type="SAM" id="MobiDB-lite"/>
    </source>
</evidence>
<dbReference type="PROSITE" id="PS00108">
    <property type="entry name" value="PROTEIN_KINASE_ST"/>
    <property type="match status" value="1"/>
</dbReference>
<dbReference type="PROSITE" id="PS50011">
    <property type="entry name" value="PROTEIN_KINASE_DOM"/>
    <property type="match status" value="1"/>
</dbReference>
<proteinExistence type="inferred from homology"/>
<keyword evidence="3" id="KW-0418">Kinase</keyword>
<evidence type="ECO:0000313" key="9">
    <source>
        <dbReference type="EMBL" id="GAX84005.1"/>
    </source>
</evidence>
<dbReference type="SMART" id="SM00220">
    <property type="entry name" value="S_TKc"/>
    <property type="match status" value="1"/>
</dbReference>
<dbReference type="PANTHER" id="PTHR24348:SF68">
    <property type="entry name" value="SERINE_THREONINE-PROTEIN KINASE ATG1C"/>
    <property type="match status" value="1"/>
</dbReference>
<feature type="domain" description="Protein kinase" evidence="8">
    <location>
        <begin position="40"/>
        <end position="322"/>
    </location>
</feature>
<evidence type="ECO:0000313" key="10">
    <source>
        <dbReference type="Proteomes" id="UP000232323"/>
    </source>
</evidence>
<dbReference type="AlphaFoldDB" id="A0A250XLM5"/>
<comment type="similarity">
    <text evidence="6">Belongs to the protein kinase superfamily.</text>
</comment>
<keyword evidence="4 5" id="KW-0067">ATP-binding</keyword>
<dbReference type="EMBL" id="BEGY01000113">
    <property type="protein sequence ID" value="GAX84005.1"/>
    <property type="molecule type" value="Genomic_DNA"/>
</dbReference>
<dbReference type="GO" id="GO:0005737">
    <property type="term" value="C:cytoplasm"/>
    <property type="evidence" value="ECO:0007669"/>
    <property type="project" value="TreeGrafter"/>
</dbReference>
<evidence type="ECO:0000256" key="2">
    <source>
        <dbReference type="ARBA" id="ARBA00022741"/>
    </source>
</evidence>
<evidence type="ECO:0000256" key="1">
    <source>
        <dbReference type="ARBA" id="ARBA00022679"/>
    </source>
</evidence>
<dbReference type="OrthoDB" id="193931at2759"/>
<keyword evidence="10" id="KW-1185">Reference proteome</keyword>
<accession>A0A250XLM5</accession>
<feature type="binding site" evidence="5">
    <location>
        <position position="68"/>
    </location>
    <ligand>
        <name>ATP</name>
        <dbReference type="ChEBI" id="CHEBI:30616"/>
    </ligand>
</feature>
<evidence type="ECO:0000256" key="5">
    <source>
        <dbReference type="PROSITE-ProRule" id="PRU10141"/>
    </source>
</evidence>
<dbReference type="InterPro" id="IPR000719">
    <property type="entry name" value="Prot_kinase_dom"/>
</dbReference>
<dbReference type="Pfam" id="PF00069">
    <property type="entry name" value="Pkinase"/>
    <property type="match status" value="1"/>
</dbReference>
<dbReference type="GO" id="GO:0004674">
    <property type="term" value="F:protein serine/threonine kinase activity"/>
    <property type="evidence" value="ECO:0007669"/>
    <property type="project" value="UniProtKB-KW"/>
</dbReference>
<evidence type="ECO:0000256" key="6">
    <source>
        <dbReference type="RuleBase" id="RU000304"/>
    </source>
</evidence>
<organism evidence="9 10">
    <name type="scientific">Chlamydomonas eustigma</name>
    <dbReference type="NCBI Taxonomy" id="1157962"/>
    <lineage>
        <taxon>Eukaryota</taxon>
        <taxon>Viridiplantae</taxon>
        <taxon>Chlorophyta</taxon>
        <taxon>core chlorophytes</taxon>
        <taxon>Chlorophyceae</taxon>
        <taxon>CS clade</taxon>
        <taxon>Chlamydomonadales</taxon>
        <taxon>Chlamydomonadaceae</taxon>
        <taxon>Chlamydomonas</taxon>
    </lineage>
</organism>
<gene>
    <name evidence="9" type="ORF">CEUSTIGMA_g11430.t1</name>
</gene>
<protein>
    <recommendedName>
        <fullName evidence="8">Protein kinase domain-containing protein</fullName>
    </recommendedName>
</protein>
<name>A0A250XLM5_9CHLO</name>
<keyword evidence="1" id="KW-0808">Transferase</keyword>
<comment type="caution">
    <text evidence="9">The sequence shown here is derived from an EMBL/GenBank/DDBJ whole genome shotgun (WGS) entry which is preliminary data.</text>
</comment>
<feature type="compositionally biased region" description="Basic and acidic residues" evidence="7">
    <location>
        <begin position="1"/>
        <end position="17"/>
    </location>
</feature>